<comment type="similarity">
    <text evidence="2 4">Belongs to the RxLR effector family.</text>
</comment>
<comment type="caution">
    <text evidence="6">The sequence shown here is derived from an EMBL/GenBank/DDBJ whole genome shotgun (WGS) entry which is preliminary data.</text>
</comment>
<dbReference type="Proteomes" id="UP001159659">
    <property type="component" value="Unassembled WGS sequence"/>
</dbReference>
<proteinExistence type="inferred from homology"/>
<evidence type="ECO:0000313" key="7">
    <source>
        <dbReference type="Proteomes" id="UP001159659"/>
    </source>
</evidence>
<evidence type="ECO:0000256" key="2">
    <source>
        <dbReference type="ARBA" id="ARBA00010400"/>
    </source>
</evidence>
<evidence type="ECO:0000256" key="4">
    <source>
        <dbReference type="RuleBase" id="RU367124"/>
    </source>
</evidence>
<evidence type="ECO:0000256" key="5">
    <source>
        <dbReference type="SAM" id="MobiDB-lite"/>
    </source>
</evidence>
<gene>
    <name evidence="6" type="ORF">PFR002_LOCUS451</name>
</gene>
<keyword evidence="4" id="KW-0732">Signal</keyword>
<sequence>MHLSKFFLPVTLIFIAYCSTFASAENVIQVKSLMKDSQRELMDESHRNLREGVAEDDMKPEEEDESEERGFAFGRRQIVASVDNLVRTMRMSAKDLKHFIDLAKKVSIMSDIKQLMYKIYRSWTNKRKINSITARPS</sequence>
<evidence type="ECO:0000256" key="1">
    <source>
        <dbReference type="ARBA" id="ARBA00004613"/>
    </source>
</evidence>
<dbReference type="Pfam" id="PF16810">
    <property type="entry name" value="RXLR"/>
    <property type="match status" value="1"/>
</dbReference>
<feature type="compositionally biased region" description="Acidic residues" evidence="5">
    <location>
        <begin position="58"/>
        <end position="67"/>
    </location>
</feature>
<evidence type="ECO:0000313" key="6">
    <source>
        <dbReference type="EMBL" id="CAI5705099.1"/>
    </source>
</evidence>
<dbReference type="EMBL" id="CANTFK010000027">
    <property type="protein sequence ID" value="CAI5705099.1"/>
    <property type="molecule type" value="Genomic_DNA"/>
</dbReference>
<accession>A0AAV0SPL5</accession>
<comment type="subcellular location">
    <subcellularLocation>
        <location evidence="1 4">Secreted</location>
    </subcellularLocation>
</comment>
<dbReference type="AlphaFoldDB" id="A0AAV0SPL5"/>
<comment type="function">
    <text evidence="4">Effector that suppresses plant defense responses during pathogen infection.</text>
</comment>
<evidence type="ECO:0000256" key="3">
    <source>
        <dbReference type="ARBA" id="ARBA00022525"/>
    </source>
</evidence>
<dbReference type="InterPro" id="IPR031825">
    <property type="entry name" value="RXLR"/>
</dbReference>
<reference evidence="6" key="1">
    <citation type="submission" date="2022-12" db="EMBL/GenBank/DDBJ databases">
        <authorList>
            <person name="Webb A."/>
        </authorList>
    </citation>
    <scope>NUCLEOTIDE SEQUENCE</scope>
    <source>
        <strain evidence="6">Pf2</strain>
    </source>
</reference>
<feature type="chain" id="PRO_5043874830" description="RxLR effector protein" evidence="4">
    <location>
        <begin position="25"/>
        <end position="137"/>
    </location>
</feature>
<organism evidence="6 7">
    <name type="scientific">Peronospora farinosa</name>
    <dbReference type="NCBI Taxonomy" id="134698"/>
    <lineage>
        <taxon>Eukaryota</taxon>
        <taxon>Sar</taxon>
        <taxon>Stramenopiles</taxon>
        <taxon>Oomycota</taxon>
        <taxon>Peronosporomycetes</taxon>
        <taxon>Peronosporales</taxon>
        <taxon>Peronosporaceae</taxon>
        <taxon>Peronospora</taxon>
    </lineage>
</organism>
<protein>
    <recommendedName>
        <fullName evidence="4">RxLR effector protein</fullName>
    </recommendedName>
</protein>
<comment type="domain">
    <text evidence="4">The RxLR-dEER motif acts to carry the protein into the host cell cytoplasm through binding to cell surface phosphatidylinositol-3-phosphate.</text>
</comment>
<name>A0AAV0SPL5_9STRA</name>
<keyword evidence="3 4" id="KW-0964">Secreted</keyword>
<feature type="compositionally biased region" description="Basic and acidic residues" evidence="5">
    <location>
        <begin position="44"/>
        <end position="57"/>
    </location>
</feature>
<feature type="signal peptide" evidence="4">
    <location>
        <begin position="1"/>
        <end position="24"/>
    </location>
</feature>
<feature type="region of interest" description="Disordered" evidence="5">
    <location>
        <begin position="44"/>
        <end position="69"/>
    </location>
</feature>